<protein>
    <submittedName>
        <fullName evidence="3">ABC-type transport auxiliary lipoprotein component</fullName>
    </submittedName>
</protein>
<keyword evidence="4" id="KW-1185">Reference proteome</keyword>
<keyword evidence="3" id="KW-0449">Lipoprotein</keyword>
<dbReference type="STRING" id="867345.SAMN05421693_10141"/>
<feature type="chain" id="PRO_5011686214" evidence="1">
    <location>
        <begin position="28"/>
        <end position="216"/>
    </location>
</feature>
<name>A0A1H8YXH6_9GAMM</name>
<dbReference type="AlphaFoldDB" id="A0A1H8YXH6"/>
<evidence type="ECO:0000256" key="1">
    <source>
        <dbReference type="SAM" id="SignalP"/>
    </source>
</evidence>
<dbReference type="EMBL" id="FOFO01000001">
    <property type="protein sequence ID" value="SEP56761.1"/>
    <property type="molecule type" value="Genomic_DNA"/>
</dbReference>
<sequence length="216" mass="23849">MMPKPILLSLPRLLLACLLIPALMLPAACSVSLEREPPVRTAYLMEAKRPDTAPIRNPVAGSVVMGTVRVAPEFSGRGLIYRMDDARYVADFHHEWFAPVRDQVYSATRDWIGEARLFSTVLPASLARDADYRLDILVNTIHGDLRDAQTPAAVLEIQVYLSSIADREPRRILLASTLQSRQLLPEATPAELAAGLSRALADTLTRLESELIQALP</sequence>
<evidence type="ECO:0000259" key="2">
    <source>
        <dbReference type="Pfam" id="PF03886"/>
    </source>
</evidence>
<feature type="signal peptide" evidence="1">
    <location>
        <begin position="1"/>
        <end position="27"/>
    </location>
</feature>
<feature type="domain" description="ABC-type transport auxiliary lipoprotein component" evidence="2">
    <location>
        <begin position="43"/>
        <end position="204"/>
    </location>
</feature>
<proteinExistence type="predicted"/>
<accession>A0A1H8YXH6</accession>
<evidence type="ECO:0000313" key="4">
    <source>
        <dbReference type="Proteomes" id="UP000199496"/>
    </source>
</evidence>
<gene>
    <name evidence="3" type="ORF">SAMN05421693_10141</name>
</gene>
<organism evidence="3 4">
    <name type="scientific">Ectothiorhodospira magna</name>
    <dbReference type="NCBI Taxonomy" id="867345"/>
    <lineage>
        <taxon>Bacteria</taxon>
        <taxon>Pseudomonadati</taxon>
        <taxon>Pseudomonadota</taxon>
        <taxon>Gammaproteobacteria</taxon>
        <taxon>Chromatiales</taxon>
        <taxon>Ectothiorhodospiraceae</taxon>
        <taxon>Ectothiorhodospira</taxon>
    </lineage>
</organism>
<keyword evidence="1" id="KW-0732">Signal</keyword>
<dbReference type="SUPFAM" id="SSF159594">
    <property type="entry name" value="XCC0632-like"/>
    <property type="match status" value="1"/>
</dbReference>
<dbReference type="RefSeq" id="WP_090202282.1">
    <property type="nucleotide sequence ID" value="NZ_FOFO01000001.1"/>
</dbReference>
<dbReference type="Gene3D" id="3.40.50.10610">
    <property type="entry name" value="ABC-type transport auxiliary lipoprotein component"/>
    <property type="match status" value="1"/>
</dbReference>
<evidence type="ECO:0000313" key="3">
    <source>
        <dbReference type="EMBL" id="SEP56761.1"/>
    </source>
</evidence>
<dbReference type="Pfam" id="PF03886">
    <property type="entry name" value="ABC_trans_aux"/>
    <property type="match status" value="1"/>
</dbReference>
<dbReference type="InterPro" id="IPR005586">
    <property type="entry name" value="ABC_trans_aux"/>
</dbReference>
<dbReference type="Proteomes" id="UP000199496">
    <property type="component" value="Unassembled WGS sequence"/>
</dbReference>
<dbReference type="OrthoDB" id="5784611at2"/>
<reference evidence="3 4" key="1">
    <citation type="submission" date="2016-10" db="EMBL/GenBank/DDBJ databases">
        <authorList>
            <person name="de Groot N.N."/>
        </authorList>
    </citation>
    <scope>NUCLEOTIDE SEQUENCE [LARGE SCALE GENOMIC DNA]</scope>
    <source>
        <strain evidence="3 4">B7-7</strain>
    </source>
</reference>